<name>A0A0F4QXX6_9GAMM</name>
<feature type="transmembrane region" description="Helical" evidence="6">
    <location>
        <begin position="354"/>
        <end position="374"/>
    </location>
</feature>
<proteinExistence type="predicted"/>
<evidence type="ECO:0000256" key="3">
    <source>
        <dbReference type="ARBA" id="ARBA00022692"/>
    </source>
</evidence>
<keyword evidence="9" id="KW-1185">Reference proteome</keyword>
<dbReference type="PANTHER" id="PTHR43738:SF3">
    <property type="entry name" value="ABC TRANSPORTER PERMEASE"/>
    <property type="match status" value="1"/>
</dbReference>
<dbReference type="Proteomes" id="UP000033452">
    <property type="component" value="Unassembled WGS sequence"/>
</dbReference>
<comment type="subcellular location">
    <subcellularLocation>
        <location evidence="1">Cell membrane</location>
        <topology evidence="1">Multi-pass membrane protein</topology>
    </subcellularLocation>
</comment>
<dbReference type="InterPro" id="IPR051125">
    <property type="entry name" value="ABC-4/HrtB_transporter"/>
</dbReference>
<evidence type="ECO:0000256" key="5">
    <source>
        <dbReference type="ARBA" id="ARBA00023136"/>
    </source>
</evidence>
<evidence type="ECO:0000256" key="6">
    <source>
        <dbReference type="SAM" id="Phobius"/>
    </source>
</evidence>
<evidence type="ECO:0000256" key="2">
    <source>
        <dbReference type="ARBA" id="ARBA00022475"/>
    </source>
</evidence>
<dbReference type="InterPro" id="IPR003838">
    <property type="entry name" value="ABC3_permease_C"/>
</dbReference>
<comment type="caution">
    <text evidence="8">The sequence shown here is derived from an EMBL/GenBank/DDBJ whole genome shotgun (WGS) entry which is preliminary data.</text>
</comment>
<feature type="transmembrane region" description="Helical" evidence="6">
    <location>
        <begin position="18"/>
        <end position="38"/>
    </location>
</feature>
<dbReference type="GO" id="GO:0005886">
    <property type="term" value="C:plasma membrane"/>
    <property type="evidence" value="ECO:0007669"/>
    <property type="project" value="UniProtKB-SubCell"/>
</dbReference>
<dbReference type="AlphaFoldDB" id="A0A0F4QXX6"/>
<dbReference type="PATRIC" id="fig|43658.5.peg.1263"/>
<evidence type="ECO:0000256" key="4">
    <source>
        <dbReference type="ARBA" id="ARBA00022989"/>
    </source>
</evidence>
<keyword evidence="5 6" id="KW-0472">Membrane</keyword>
<keyword evidence="4 6" id="KW-1133">Transmembrane helix</keyword>
<organism evidence="8 9">
    <name type="scientific">Pseudoalteromonas rubra</name>
    <dbReference type="NCBI Taxonomy" id="43658"/>
    <lineage>
        <taxon>Bacteria</taxon>
        <taxon>Pseudomonadati</taxon>
        <taxon>Pseudomonadota</taxon>
        <taxon>Gammaproteobacteria</taxon>
        <taxon>Alteromonadales</taxon>
        <taxon>Pseudoalteromonadaceae</taxon>
        <taxon>Pseudoalteromonas</taxon>
    </lineage>
</organism>
<sequence>MAYFNILLNSLWGNKVRLLYTSGSIVVAFVLFGLLLPLDRVFSSRVIFADADRLVVTNKTSIMRPLPVAYQSEIEEISGTLLVGHFTLFGAFYQTPEQGIAALATDPERFNEMVDEVEFVDKQAYQNWLNNPTGVAVGRQLAERFNWSQGDIIPLFSNFYQRNDGSRVWTFTISAIYDGVGKDANTNSLIINYEYFDRARNSRQGTVGWYAVRIADAKEAEQYATRLDEHFKNRPAPTKTTTEKMFAQSFLQQVGNFGQMISIALILVFWTVILVTANAMAQSVRQQYYSYGVLKAIGFSNAAVFKLVVLEGACLVLASGGVGLGLAFMIIHVVSGSTNQMLSYMSMNAMDVTWGALLMLVIAIITSVLPASSASRCAIGQAMKE</sequence>
<feature type="domain" description="ABC3 transporter permease C-terminal" evidence="7">
    <location>
        <begin position="263"/>
        <end position="376"/>
    </location>
</feature>
<keyword evidence="3 6" id="KW-0812">Transmembrane</keyword>
<feature type="transmembrane region" description="Helical" evidence="6">
    <location>
        <begin position="315"/>
        <end position="334"/>
    </location>
</feature>
<feature type="transmembrane region" description="Helical" evidence="6">
    <location>
        <begin position="288"/>
        <end position="308"/>
    </location>
</feature>
<dbReference type="EMBL" id="JXYA01000010">
    <property type="protein sequence ID" value="KJZ11432.1"/>
    <property type="molecule type" value="Genomic_DNA"/>
</dbReference>
<dbReference type="Pfam" id="PF02687">
    <property type="entry name" value="FtsX"/>
    <property type="match status" value="1"/>
</dbReference>
<dbReference type="PANTHER" id="PTHR43738">
    <property type="entry name" value="ABC TRANSPORTER, MEMBRANE PROTEIN"/>
    <property type="match status" value="1"/>
</dbReference>
<evidence type="ECO:0000313" key="9">
    <source>
        <dbReference type="Proteomes" id="UP000033452"/>
    </source>
</evidence>
<reference evidence="8 9" key="1">
    <citation type="journal article" date="2015" name="BMC Genomics">
        <title>Genome mining reveals unlocked bioactive potential of marine Gram-negative bacteria.</title>
        <authorList>
            <person name="Machado H."/>
            <person name="Sonnenschein E.C."/>
            <person name="Melchiorsen J."/>
            <person name="Gram L."/>
        </authorList>
    </citation>
    <scope>NUCLEOTIDE SEQUENCE [LARGE SCALE GENOMIC DNA]</scope>
    <source>
        <strain evidence="8 9">S2471</strain>
    </source>
</reference>
<feature type="transmembrane region" description="Helical" evidence="6">
    <location>
        <begin position="254"/>
        <end position="276"/>
    </location>
</feature>
<evidence type="ECO:0000259" key="7">
    <source>
        <dbReference type="Pfam" id="PF02687"/>
    </source>
</evidence>
<protein>
    <recommendedName>
        <fullName evidence="7">ABC3 transporter permease C-terminal domain-containing protein</fullName>
    </recommendedName>
</protein>
<keyword evidence="2" id="KW-1003">Cell membrane</keyword>
<gene>
    <name evidence="8" type="ORF">TW77_06030</name>
</gene>
<evidence type="ECO:0000313" key="8">
    <source>
        <dbReference type="EMBL" id="KJZ11432.1"/>
    </source>
</evidence>
<accession>A0A0F4QXX6</accession>
<evidence type="ECO:0000256" key="1">
    <source>
        <dbReference type="ARBA" id="ARBA00004651"/>
    </source>
</evidence>